<protein>
    <submittedName>
        <fullName evidence="2">Uncharacterized protein</fullName>
    </submittedName>
</protein>
<keyword evidence="3" id="KW-1185">Reference proteome</keyword>
<dbReference type="PANTHER" id="PTHR12458">
    <property type="entry name" value="ORF PROTEIN"/>
    <property type="match status" value="1"/>
</dbReference>
<dbReference type="Proteomes" id="UP001163046">
    <property type="component" value="Unassembled WGS sequence"/>
</dbReference>
<dbReference type="OrthoDB" id="10261083at2759"/>
<comment type="caution">
    <text evidence="2">The sequence shown here is derived from an EMBL/GenBank/DDBJ whole genome shotgun (WGS) entry which is preliminary data.</text>
</comment>
<reference evidence="2" key="1">
    <citation type="submission" date="2023-01" db="EMBL/GenBank/DDBJ databases">
        <title>Genome assembly of the deep-sea coral Lophelia pertusa.</title>
        <authorList>
            <person name="Herrera S."/>
            <person name="Cordes E."/>
        </authorList>
    </citation>
    <scope>NUCLEOTIDE SEQUENCE</scope>
    <source>
        <strain evidence="2">USNM1676648</strain>
        <tissue evidence="2">Polyp</tissue>
    </source>
</reference>
<proteinExistence type="predicted"/>
<feature type="compositionally biased region" description="Polar residues" evidence="1">
    <location>
        <begin position="15"/>
        <end position="35"/>
    </location>
</feature>
<dbReference type="EMBL" id="MU825887">
    <property type="protein sequence ID" value="KAJ7384439.1"/>
    <property type="molecule type" value="Genomic_DNA"/>
</dbReference>
<evidence type="ECO:0000313" key="3">
    <source>
        <dbReference type="Proteomes" id="UP001163046"/>
    </source>
</evidence>
<sequence length="222" mass="24869">MSIRSSLLKEIPSPRKNNAKSYDSKNYQSDTSSWRNYQSNASSWRFDTSVMSNNMLDKSLNKSFNSSFGQDSGIFREHFVSSGTSESEEAIIVNNGGDSLSDSSDDTSYSTWKGPPPPDKRIHRYLDEMRHPGPEPDLTATLPMDPREYSNAFSPPIVLPSQKRSSAGQNDALSAALSPPRSCNPSTSMDHNTADEEELDLLYDPCLNCYFDPRTHKYYELA</sequence>
<dbReference type="AlphaFoldDB" id="A0A9W9ZNV7"/>
<feature type="compositionally biased region" description="Polar residues" evidence="1">
    <location>
        <begin position="181"/>
        <end position="191"/>
    </location>
</feature>
<evidence type="ECO:0000256" key="1">
    <source>
        <dbReference type="SAM" id="MobiDB-lite"/>
    </source>
</evidence>
<feature type="region of interest" description="Disordered" evidence="1">
    <location>
        <begin position="1"/>
        <end position="35"/>
    </location>
</feature>
<dbReference type="InterPro" id="IPR040441">
    <property type="entry name" value="CFA20/CFAP20DC"/>
</dbReference>
<organism evidence="2 3">
    <name type="scientific">Desmophyllum pertusum</name>
    <dbReference type="NCBI Taxonomy" id="174260"/>
    <lineage>
        <taxon>Eukaryota</taxon>
        <taxon>Metazoa</taxon>
        <taxon>Cnidaria</taxon>
        <taxon>Anthozoa</taxon>
        <taxon>Hexacorallia</taxon>
        <taxon>Scleractinia</taxon>
        <taxon>Caryophylliina</taxon>
        <taxon>Caryophylliidae</taxon>
        <taxon>Desmophyllum</taxon>
    </lineage>
</organism>
<feature type="compositionally biased region" description="Polar residues" evidence="1">
    <location>
        <begin position="162"/>
        <end position="172"/>
    </location>
</feature>
<feature type="region of interest" description="Disordered" evidence="1">
    <location>
        <begin position="94"/>
        <end position="194"/>
    </location>
</feature>
<evidence type="ECO:0000313" key="2">
    <source>
        <dbReference type="EMBL" id="KAJ7384439.1"/>
    </source>
</evidence>
<feature type="compositionally biased region" description="Basic and acidic residues" evidence="1">
    <location>
        <begin position="118"/>
        <end position="134"/>
    </location>
</feature>
<accession>A0A9W9ZNV7</accession>
<name>A0A9W9ZNV7_9CNID</name>
<feature type="compositionally biased region" description="Low complexity" evidence="1">
    <location>
        <begin position="98"/>
        <end position="110"/>
    </location>
</feature>
<gene>
    <name evidence="2" type="ORF">OS493_021852</name>
</gene>